<gene>
    <name evidence="11 12 13 14 15 16 17 18" type="primary">LOC101856329</name>
</gene>
<dbReference type="InterPro" id="IPR055271">
    <property type="entry name" value="NDNF_Fn(III)_1"/>
</dbReference>
<evidence type="ECO:0000256" key="3">
    <source>
        <dbReference type="ARBA" id="ARBA00022729"/>
    </source>
</evidence>
<accession>A0ABM0ZVU8</accession>
<feature type="chain" id="PRO_5045021886" evidence="6">
    <location>
        <begin position="33"/>
        <end position="550"/>
    </location>
</feature>
<keyword evidence="3 6" id="KW-0732">Signal</keyword>
<feature type="domain" description="Neuron-derived neurotrophic factor N-terminal" evidence="9">
    <location>
        <begin position="54"/>
        <end position="169"/>
    </location>
</feature>
<evidence type="ECO:0000256" key="4">
    <source>
        <dbReference type="ARBA" id="ARBA00022737"/>
    </source>
</evidence>
<reference evidence="11 12" key="1">
    <citation type="submission" date="2025-05" db="UniProtKB">
        <authorList>
            <consortium name="RefSeq"/>
        </authorList>
    </citation>
    <scope>IDENTIFICATION</scope>
</reference>
<sequence length="550" mass="62725">MPMSELREIVVTVGQVLLLLLLLLLLVPESPAQSLPYRHTSVVPWPERSTFTDSHILLKDSEQDKYLFRGVPTNFTFTIAQNGSMLITITPCASEVSWDLYLKPDRKRRRGNWEGQQLRGEANVAQHLHHFKGDNRSTYHQMDAEAGAYIVVISSLKSDSYVKILVTANPNPLLTGFYPALSNDNALRAETRKRNIVVNWQHGNSANQQWSRSVEYCIVISRLRNFKSHCGALAYLHGDKRPKFTNWGFPGQRQKQRELRRKAKPIKKESPKMIFHQCVGNKTSFTYAKARRAKKYFVDVFVIDKDSNRASAYRGTSVKIGGKKRNPNIRMKVGETKTVNLKKKKGVIFKLKRTVPKLGVEVIPCAGKTPFEITYKGKKIKSKTIVRRWKSHVIHNAKPGTYLMTFPGKRRKKSYVTVYLTSTPTRSKLTLPKKTKIHVFEKLTTCSKVTLAWMGTDVEQNYCLYKKALNKKGQDSRKDSCMNAAERPTNDRQLCTSHSSQDPKRQVVAYNVTGLNPGTWYRFDVFVSIGNSASVQYRSVKVKTQEDCNG</sequence>
<name>A0ABM0ZVU8_APLCA</name>
<feature type="domain" description="Protein NDNF C-terminal" evidence="8">
    <location>
        <begin position="385"/>
        <end position="548"/>
    </location>
</feature>
<evidence type="ECO:0000313" key="13">
    <source>
        <dbReference type="RefSeq" id="XP_012935604.1"/>
    </source>
</evidence>
<evidence type="ECO:0000256" key="5">
    <source>
        <dbReference type="ARBA" id="ARBA00023180"/>
    </source>
</evidence>
<comment type="subcellular location">
    <subcellularLocation>
        <location evidence="1">Secreted</location>
    </subcellularLocation>
</comment>
<proteinExistence type="predicted"/>
<dbReference type="Pfam" id="PF24354">
    <property type="entry name" value="NDNF_N"/>
    <property type="match status" value="1"/>
</dbReference>
<keyword evidence="10" id="KW-1185">Reference proteome</keyword>
<evidence type="ECO:0000256" key="6">
    <source>
        <dbReference type="SAM" id="SignalP"/>
    </source>
</evidence>
<dbReference type="Pfam" id="PF10179">
    <property type="entry name" value="NDNF"/>
    <property type="match status" value="1"/>
</dbReference>
<evidence type="ECO:0000259" key="7">
    <source>
        <dbReference type="Pfam" id="PF10179"/>
    </source>
</evidence>
<evidence type="ECO:0000313" key="12">
    <source>
        <dbReference type="RefSeq" id="XP_012935602.1"/>
    </source>
</evidence>
<dbReference type="GeneID" id="101856329"/>
<evidence type="ECO:0000313" key="17">
    <source>
        <dbReference type="RefSeq" id="XP_035824582.1"/>
    </source>
</evidence>
<dbReference type="RefSeq" id="XP_035824583.1">
    <property type="nucleotide sequence ID" value="XM_035968690.1"/>
</dbReference>
<evidence type="ECO:0000256" key="1">
    <source>
        <dbReference type="ARBA" id="ARBA00004613"/>
    </source>
</evidence>
<dbReference type="PANTHER" id="PTHR14619:SF3">
    <property type="entry name" value="PROTEIN NDNF"/>
    <property type="match status" value="1"/>
</dbReference>
<keyword evidence="5" id="KW-0325">Glycoprotein</keyword>
<evidence type="ECO:0000313" key="18">
    <source>
        <dbReference type="RefSeq" id="XP_035824583.1"/>
    </source>
</evidence>
<organism evidence="10 11">
    <name type="scientific">Aplysia californica</name>
    <name type="common">California sea hare</name>
    <dbReference type="NCBI Taxonomy" id="6500"/>
    <lineage>
        <taxon>Eukaryota</taxon>
        <taxon>Metazoa</taxon>
        <taxon>Spiralia</taxon>
        <taxon>Lophotrochozoa</taxon>
        <taxon>Mollusca</taxon>
        <taxon>Gastropoda</taxon>
        <taxon>Heterobranchia</taxon>
        <taxon>Euthyneura</taxon>
        <taxon>Tectipleura</taxon>
        <taxon>Aplysiida</taxon>
        <taxon>Aplysioidea</taxon>
        <taxon>Aplysiidae</taxon>
        <taxon>Aplysia</taxon>
    </lineage>
</organism>
<evidence type="ECO:0000313" key="16">
    <source>
        <dbReference type="RefSeq" id="XP_035824581.1"/>
    </source>
</evidence>
<dbReference type="RefSeq" id="XP_035824579.1">
    <property type="nucleotide sequence ID" value="XM_035968686.1"/>
</dbReference>
<dbReference type="RefSeq" id="XP_012935600.1">
    <property type="nucleotide sequence ID" value="XM_013080146.1"/>
</dbReference>
<feature type="domain" description="Neuron-derived neurotrophic factor first Fn(III)" evidence="7">
    <location>
        <begin position="197"/>
        <end position="318"/>
    </location>
</feature>
<evidence type="ECO:0000259" key="8">
    <source>
        <dbReference type="Pfam" id="PF19433"/>
    </source>
</evidence>
<feature type="signal peptide" evidence="6">
    <location>
        <begin position="1"/>
        <end position="32"/>
    </location>
</feature>
<dbReference type="RefSeq" id="XP_012935604.1">
    <property type="nucleotide sequence ID" value="XM_013080150.2"/>
</dbReference>
<evidence type="ECO:0000259" key="9">
    <source>
        <dbReference type="Pfam" id="PF24354"/>
    </source>
</evidence>
<evidence type="ECO:0000313" key="15">
    <source>
        <dbReference type="RefSeq" id="XP_035824580.1"/>
    </source>
</evidence>
<dbReference type="InterPro" id="IPR056225">
    <property type="entry name" value="NDNF_N"/>
</dbReference>
<evidence type="ECO:0000313" key="11">
    <source>
        <dbReference type="RefSeq" id="XP_012935600.1"/>
    </source>
</evidence>
<evidence type="ECO:0000313" key="10">
    <source>
        <dbReference type="Proteomes" id="UP000694888"/>
    </source>
</evidence>
<dbReference type="RefSeq" id="XP_035824582.1">
    <property type="nucleotide sequence ID" value="XM_035968689.1"/>
</dbReference>
<dbReference type="Proteomes" id="UP000694888">
    <property type="component" value="Unplaced"/>
</dbReference>
<dbReference type="Pfam" id="PF19433">
    <property type="entry name" value="NDNF_C"/>
    <property type="match status" value="1"/>
</dbReference>
<dbReference type="PANTHER" id="PTHR14619">
    <property type="entry name" value="NEURON-DERIVED NEUROTROPHIC FACTOR"/>
    <property type="match status" value="1"/>
</dbReference>
<dbReference type="RefSeq" id="XP_035824580.1">
    <property type="nucleotide sequence ID" value="XM_035968687.1"/>
</dbReference>
<dbReference type="InterPro" id="IPR045805">
    <property type="entry name" value="NDNF_C"/>
</dbReference>
<dbReference type="InterPro" id="IPR019326">
    <property type="entry name" value="NDNF"/>
</dbReference>
<keyword evidence="4" id="KW-0677">Repeat</keyword>
<dbReference type="RefSeq" id="XP_035824581.1">
    <property type="nucleotide sequence ID" value="XM_035968688.1"/>
</dbReference>
<dbReference type="RefSeq" id="XP_012935602.1">
    <property type="nucleotide sequence ID" value="XM_013080148.2"/>
</dbReference>
<keyword evidence="2" id="KW-0964">Secreted</keyword>
<evidence type="ECO:0000256" key="2">
    <source>
        <dbReference type="ARBA" id="ARBA00022525"/>
    </source>
</evidence>
<evidence type="ECO:0000313" key="14">
    <source>
        <dbReference type="RefSeq" id="XP_035824579.1"/>
    </source>
</evidence>
<protein>
    <submittedName>
        <fullName evidence="11 12">Protein NDNF</fullName>
    </submittedName>
</protein>